<proteinExistence type="predicted"/>
<sequence>MNWGKSHSFSEFVDTQLLDLQSRFGMAMWFLTRQRGEEWLLLNACGQGYDLGRGDMLRWRDSICHRRVSEQGPLICPDVEGEPLYNDAPITRRLSIRAYIGLPLRDQNDRLFGTLCAMDPAPQPLLDQSDIREALRRQCHLLETALIWNLAGLDQRRIAEFLEEESRDPDTDLLDRIGWGRILDQERRRCEDYGLEAVVLRLHGAMLCAEQRQMVADSIAALIRHQDMAAYLGHDQFAVLLTENNLAYAEQVRQRLLDALNAKGVLMRCDAESLSLMRGLMQPQALFEGAMH</sequence>
<dbReference type="Proteomes" id="UP001108027">
    <property type="component" value="Unassembled WGS sequence"/>
</dbReference>
<dbReference type="Gene3D" id="3.30.70.270">
    <property type="match status" value="1"/>
</dbReference>
<dbReference type="SUPFAM" id="SSF55781">
    <property type="entry name" value="GAF domain-like"/>
    <property type="match status" value="1"/>
</dbReference>
<dbReference type="InterPro" id="IPR029787">
    <property type="entry name" value="Nucleotide_cyclase"/>
</dbReference>
<dbReference type="InterPro" id="IPR003018">
    <property type="entry name" value="GAF"/>
</dbReference>
<feature type="domain" description="GAF" evidence="1">
    <location>
        <begin position="8"/>
        <end position="163"/>
    </location>
</feature>
<accession>A0A9Q3UM97</accession>
<dbReference type="SUPFAM" id="SSF55073">
    <property type="entry name" value="Nucleotide cyclase"/>
    <property type="match status" value="1"/>
</dbReference>
<gene>
    <name evidence="2" type="ORF">LL252_05410</name>
</gene>
<dbReference type="RefSeq" id="WP_228233336.1">
    <property type="nucleotide sequence ID" value="NZ_ARXL01000002.1"/>
</dbReference>
<dbReference type="InterPro" id="IPR043128">
    <property type="entry name" value="Rev_trsase/Diguanyl_cyclase"/>
</dbReference>
<dbReference type="InterPro" id="IPR029016">
    <property type="entry name" value="GAF-like_dom_sf"/>
</dbReference>
<organism evidence="2 3">
    <name type="scientific">Alloalcanivorax marinus</name>
    <dbReference type="NCBI Taxonomy" id="1177169"/>
    <lineage>
        <taxon>Bacteria</taxon>
        <taxon>Pseudomonadati</taxon>
        <taxon>Pseudomonadota</taxon>
        <taxon>Gammaproteobacteria</taxon>
        <taxon>Oceanospirillales</taxon>
        <taxon>Alcanivoracaceae</taxon>
        <taxon>Alloalcanivorax</taxon>
    </lineage>
</organism>
<dbReference type="Gene3D" id="3.30.450.40">
    <property type="match status" value="1"/>
</dbReference>
<dbReference type="AlphaFoldDB" id="A0A9Q3UM97"/>
<dbReference type="Pfam" id="PF01590">
    <property type="entry name" value="GAF"/>
    <property type="match status" value="1"/>
</dbReference>
<protein>
    <submittedName>
        <fullName evidence="2">GAF domain-containing protein</fullName>
    </submittedName>
</protein>
<evidence type="ECO:0000313" key="3">
    <source>
        <dbReference type="Proteomes" id="UP001108027"/>
    </source>
</evidence>
<reference evidence="2" key="1">
    <citation type="submission" date="2021-10" db="EMBL/GenBank/DDBJ databases">
        <title>The diversity and Nitrogen Metabolism of Culturable Nitrate-Utilizing Bacteria Within the Oxygen Minimum Zone of the Changjiang (Yangtze River)Estuary.</title>
        <authorList>
            <person name="Zhang D."/>
            <person name="Zheng J."/>
            <person name="Liu S."/>
            <person name="He W."/>
        </authorList>
    </citation>
    <scope>NUCLEOTIDE SEQUENCE</scope>
    <source>
        <strain evidence="2">FXH-223</strain>
    </source>
</reference>
<dbReference type="SMART" id="SM00065">
    <property type="entry name" value="GAF"/>
    <property type="match status" value="1"/>
</dbReference>
<dbReference type="EMBL" id="JAJGNA010000004">
    <property type="protein sequence ID" value="MCC4308002.1"/>
    <property type="molecule type" value="Genomic_DNA"/>
</dbReference>
<comment type="caution">
    <text evidence="2">The sequence shown here is derived from an EMBL/GenBank/DDBJ whole genome shotgun (WGS) entry which is preliminary data.</text>
</comment>
<evidence type="ECO:0000313" key="2">
    <source>
        <dbReference type="EMBL" id="MCC4308002.1"/>
    </source>
</evidence>
<keyword evidence="3" id="KW-1185">Reference proteome</keyword>
<name>A0A9Q3UM97_9GAMM</name>
<evidence type="ECO:0000259" key="1">
    <source>
        <dbReference type="SMART" id="SM00065"/>
    </source>
</evidence>